<dbReference type="PANTHER" id="PTHR17224">
    <property type="entry name" value="PEPTIDYL-TRNA HYDROLASE"/>
    <property type="match status" value="1"/>
</dbReference>
<dbReference type="GO" id="GO:0004045">
    <property type="term" value="F:peptidyl-tRNA hydrolase activity"/>
    <property type="evidence" value="ECO:0007669"/>
    <property type="project" value="UniProtKB-UniRule"/>
</dbReference>
<dbReference type="InterPro" id="IPR036416">
    <property type="entry name" value="Pept_tRNA_hydro_sf"/>
</dbReference>
<dbReference type="GO" id="GO:0006515">
    <property type="term" value="P:protein quality control for misfolded or incompletely synthesized proteins"/>
    <property type="evidence" value="ECO:0007669"/>
    <property type="project" value="UniProtKB-UniRule"/>
</dbReference>
<evidence type="ECO:0000256" key="6">
    <source>
        <dbReference type="ARBA" id="ARBA00048707"/>
    </source>
</evidence>
<dbReference type="PANTHER" id="PTHR17224:SF1">
    <property type="entry name" value="PEPTIDYL-TRNA HYDROLASE"/>
    <property type="match status" value="1"/>
</dbReference>
<dbReference type="GO" id="GO:0000049">
    <property type="term" value="F:tRNA binding"/>
    <property type="evidence" value="ECO:0007669"/>
    <property type="project" value="UniProtKB-UniRule"/>
</dbReference>
<evidence type="ECO:0000256" key="3">
    <source>
        <dbReference type="ARBA" id="ARBA00022801"/>
    </source>
</evidence>
<dbReference type="GO" id="GO:0005737">
    <property type="term" value="C:cytoplasm"/>
    <property type="evidence" value="ECO:0007669"/>
    <property type="project" value="UniProtKB-SubCell"/>
</dbReference>
<comment type="subcellular location">
    <subcellularLocation>
        <location evidence="8">Cytoplasm</location>
    </subcellularLocation>
</comment>
<keyword evidence="13" id="KW-1185">Reference proteome</keyword>
<dbReference type="NCBIfam" id="TIGR00447">
    <property type="entry name" value="pth"/>
    <property type="match status" value="1"/>
</dbReference>
<dbReference type="EC" id="3.1.1.29" evidence="1 8"/>
<dbReference type="InterPro" id="IPR001328">
    <property type="entry name" value="Pept_tRNA_hydro"/>
</dbReference>
<comment type="function">
    <text evidence="8">Hydrolyzes ribosome-free peptidyl-tRNAs (with 1 or more amino acids incorporated), which drop off the ribosome during protein synthesis, or as a result of ribosome stalling.</text>
</comment>
<comment type="function">
    <text evidence="8">Catalyzes the release of premature peptidyl moieties from peptidyl-tRNA molecules trapped in stalled 50S ribosomal subunits, and thus maintains levels of free tRNAs and 50S ribosomes.</text>
</comment>
<evidence type="ECO:0000313" key="12">
    <source>
        <dbReference type="EMBL" id="SFK66377.1"/>
    </source>
</evidence>
<accession>A0A0F7HPL7</accession>
<reference evidence="13" key="2">
    <citation type="submission" date="2015-04" db="EMBL/GenBank/DDBJ databases">
        <title>Complete genome sequence of Salinicoccus halodurans strain H3B36, isolated from the Qaidam basin of China.</title>
        <authorList>
            <person name="Ma Y."/>
            <person name="Jiang K."/>
            <person name="Xue Y."/>
        </authorList>
    </citation>
    <scope>NUCLEOTIDE SEQUENCE [LARGE SCALE GENOMIC DNA]</scope>
    <source>
        <strain evidence="13">H3B36</strain>
    </source>
</reference>
<dbReference type="PROSITE" id="PS01195">
    <property type="entry name" value="PEPT_TRNA_HYDROL_1"/>
    <property type="match status" value="1"/>
</dbReference>
<dbReference type="Proteomes" id="UP000034029">
    <property type="component" value="Chromosome"/>
</dbReference>
<comment type="subunit">
    <text evidence="8">Monomer.</text>
</comment>
<dbReference type="KEGG" id="shv:AAT16_13690"/>
<dbReference type="Gene3D" id="3.40.50.1470">
    <property type="entry name" value="Peptidyl-tRNA hydrolase"/>
    <property type="match status" value="1"/>
</dbReference>
<evidence type="ECO:0000256" key="2">
    <source>
        <dbReference type="ARBA" id="ARBA00022555"/>
    </source>
</evidence>
<dbReference type="Pfam" id="PF01195">
    <property type="entry name" value="Pept_tRNA_hydro"/>
    <property type="match status" value="1"/>
</dbReference>
<evidence type="ECO:0000256" key="1">
    <source>
        <dbReference type="ARBA" id="ARBA00013260"/>
    </source>
</evidence>
<dbReference type="RefSeq" id="WP_046791319.1">
    <property type="nucleotide sequence ID" value="NZ_CP011366.1"/>
</dbReference>
<evidence type="ECO:0000256" key="7">
    <source>
        <dbReference type="ARBA" id="ARBA00050038"/>
    </source>
</evidence>
<keyword evidence="8" id="KW-0963">Cytoplasm</keyword>
<reference evidence="12 14" key="3">
    <citation type="submission" date="2016-10" db="EMBL/GenBank/DDBJ databases">
        <authorList>
            <person name="Varghese N."/>
            <person name="Submissions S."/>
        </authorList>
    </citation>
    <scope>NUCLEOTIDE SEQUENCE [LARGE SCALE GENOMIC DNA]</scope>
    <source>
        <strain evidence="12 14">CGMCC 1.6501</strain>
    </source>
</reference>
<feature type="binding site" evidence="8">
    <location>
        <position position="14"/>
    </location>
    <ligand>
        <name>tRNA</name>
        <dbReference type="ChEBI" id="CHEBI:17843"/>
    </ligand>
</feature>
<dbReference type="GO" id="GO:0072344">
    <property type="term" value="P:rescue of stalled ribosome"/>
    <property type="evidence" value="ECO:0007669"/>
    <property type="project" value="UniProtKB-UniRule"/>
</dbReference>
<dbReference type="AlphaFoldDB" id="A0A0F7HPL7"/>
<evidence type="ECO:0000313" key="14">
    <source>
        <dbReference type="Proteomes" id="UP000183090"/>
    </source>
</evidence>
<evidence type="ECO:0000256" key="8">
    <source>
        <dbReference type="HAMAP-Rule" id="MF_00083"/>
    </source>
</evidence>
<name>A0A0F7HPL7_9STAP</name>
<evidence type="ECO:0000313" key="11">
    <source>
        <dbReference type="EMBL" id="AKG75142.1"/>
    </source>
</evidence>
<protein>
    <recommendedName>
        <fullName evidence="7 8">Peptidyl-tRNA hydrolase</fullName>
        <shortName evidence="8">Pth</shortName>
        <ecNumber evidence="1 8">3.1.1.29</ecNumber>
    </recommendedName>
</protein>
<feature type="binding site" evidence="8">
    <location>
        <position position="112"/>
    </location>
    <ligand>
        <name>tRNA</name>
        <dbReference type="ChEBI" id="CHEBI:17843"/>
    </ligand>
</feature>
<organism evidence="12 14">
    <name type="scientific">Salinicoccus halodurans</name>
    <dbReference type="NCBI Taxonomy" id="407035"/>
    <lineage>
        <taxon>Bacteria</taxon>
        <taxon>Bacillati</taxon>
        <taxon>Bacillota</taxon>
        <taxon>Bacilli</taxon>
        <taxon>Bacillales</taxon>
        <taxon>Staphylococcaceae</taxon>
        <taxon>Salinicoccus</taxon>
    </lineage>
</organism>
<dbReference type="InterPro" id="IPR018171">
    <property type="entry name" value="Pept_tRNA_hydro_CS"/>
</dbReference>
<evidence type="ECO:0000256" key="5">
    <source>
        <dbReference type="ARBA" id="ARBA00038063"/>
    </source>
</evidence>
<proteinExistence type="inferred from homology"/>
<feature type="binding site" evidence="8">
    <location>
        <position position="66"/>
    </location>
    <ligand>
        <name>tRNA</name>
        <dbReference type="ChEBI" id="CHEBI:17843"/>
    </ligand>
</feature>
<keyword evidence="2 8" id="KW-0820">tRNA-binding</keyword>
<dbReference type="Proteomes" id="UP000183090">
    <property type="component" value="Unassembled WGS sequence"/>
</dbReference>
<dbReference type="FunFam" id="3.40.50.1470:FF:000001">
    <property type="entry name" value="Peptidyl-tRNA hydrolase"/>
    <property type="match status" value="1"/>
</dbReference>
<keyword evidence="3 8" id="KW-0378">Hydrolase</keyword>
<feature type="active site" description="Proton acceptor" evidence="8">
    <location>
        <position position="19"/>
    </location>
</feature>
<dbReference type="HAMAP" id="MF_00083">
    <property type="entry name" value="Pept_tRNA_hydro_bact"/>
    <property type="match status" value="1"/>
</dbReference>
<feature type="site" description="Stabilizes the basic form of H active site to accept a proton" evidence="8">
    <location>
        <position position="91"/>
    </location>
</feature>
<comment type="catalytic activity">
    <reaction evidence="6 8 9">
        <text>an N-acyl-L-alpha-aminoacyl-tRNA + H2O = an N-acyl-L-amino acid + a tRNA + H(+)</text>
        <dbReference type="Rhea" id="RHEA:54448"/>
        <dbReference type="Rhea" id="RHEA-COMP:10123"/>
        <dbReference type="Rhea" id="RHEA-COMP:13883"/>
        <dbReference type="ChEBI" id="CHEBI:15377"/>
        <dbReference type="ChEBI" id="CHEBI:15378"/>
        <dbReference type="ChEBI" id="CHEBI:59874"/>
        <dbReference type="ChEBI" id="CHEBI:78442"/>
        <dbReference type="ChEBI" id="CHEBI:138191"/>
        <dbReference type="EC" id="3.1.1.29"/>
    </reaction>
</comment>
<dbReference type="OrthoDB" id="9800507at2"/>
<dbReference type="PROSITE" id="PS01196">
    <property type="entry name" value="PEPT_TRNA_HYDROL_2"/>
    <property type="match status" value="1"/>
</dbReference>
<dbReference type="EMBL" id="FOTB01000002">
    <property type="protein sequence ID" value="SFK66377.1"/>
    <property type="molecule type" value="Genomic_DNA"/>
</dbReference>
<evidence type="ECO:0000256" key="10">
    <source>
        <dbReference type="RuleBase" id="RU004320"/>
    </source>
</evidence>
<feature type="binding site" evidence="8">
    <location>
        <position position="64"/>
    </location>
    <ligand>
        <name>tRNA</name>
        <dbReference type="ChEBI" id="CHEBI:17843"/>
    </ligand>
</feature>
<evidence type="ECO:0000256" key="4">
    <source>
        <dbReference type="ARBA" id="ARBA00022884"/>
    </source>
</evidence>
<dbReference type="SUPFAM" id="SSF53178">
    <property type="entry name" value="Peptidyl-tRNA hydrolase-like"/>
    <property type="match status" value="1"/>
</dbReference>
<evidence type="ECO:0000313" key="13">
    <source>
        <dbReference type="Proteomes" id="UP000034029"/>
    </source>
</evidence>
<dbReference type="CDD" id="cd00462">
    <property type="entry name" value="PTH"/>
    <property type="match status" value="1"/>
</dbReference>
<reference evidence="11 13" key="1">
    <citation type="journal article" date="2015" name="Int. J. Syst. Evol. Microbiol.">
        <title>Complete genome sequence of Salinicoccus halodurans H3B36, isolated from the Qaidam Basin in China.</title>
        <authorList>
            <person name="Jiang K."/>
            <person name="Xue Y."/>
            <person name="Ma Y."/>
        </authorList>
    </citation>
    <scope>NUCLEOTIDE SEQUENCE [LARGE SCALE GENOMIC DNA]</scope>
    <source>
        <strain evidence="11 13">H3B36</strain>
    </source>
</reference>
<gene>
    <name evidence="8" type="primary">pth</name>
    <name evidence="11" type="ORF">AAT16_13690</name>
    <name evidence="12" type="ORF">SAMN05216235_1000</name>
</gene>
<dbReference type="EMBL" id="CP011366">
    <property type="protein sequence ID" value="AKG75142.1"/>
    <property type="molecule type" value="Genomic_DNA"/>
</dbReference>
<evidence type="ECO:0000256" key="9">
    <source>
        <dbReference type="RuleBase" id="RU000673"/>
    </source>
</evidence>
<keyword evidence="4 8" id="KW-0694">RNA-binding</keyword>
<comment type="similarity">
    <text evidence="5 8 10">Belongs to the PTH family.</text>
</comment>
<feature type="site" description="Discriminates between blocked and unblocked aminoacyl-tRNA" evidence="8">
    <location>
        <position position="9"/>
    </location>
</feature>
<sequence length="191" mass="21151">MKCIIGLGNPGRKYEKTRHNIGFMVIDQLALDLGIDLTQNKFKCNYGAGYVNGEKIMLVKPQTFMNLSGEGVRPLLDYYKIDVGDILVLYDDLDLPVGKLRLRQKGSGGGHNGIKSLNQHLATDKYKRIRIGIDRPEPGGSITGYVLGRFPKDETALIEKVIARSADASTAFVTVPFQDVMTEYNGDVNEQ</sequence>